<dbReference type="KEGG" id="tpro:Ga0080559_TMP3054"/>
<sequence length="210" mass="22405">MKLLVIGASRGIGARVVEAALERGHQVRALARSAAQMELRDGLEPVPGDATDPAVLAEALAGVDAVVLALGVPKDASILWKQVTLFSRATEALLPAMKQAGVHRLVAVTGIGAGDSASALSTVERLTQKALLGRPYADKDRQEEMIRASGLDWTLVRPELLNDNALGKYRVLVEPGEWRMGLISRRAVADYVLRALEDDTTIGTAPVLVR</sequence>
<dbReference type="EMBL" id="CP014796">
    <property type="protein sequence ID" value="APX23850.1"/>
    <property type="molecule type" value="Genomic_DNA"/>
</dbReference>
<dbReference type="PANTHER" id="PTHR15020:SF50">
    <property type="entry name" value="UPF0659 PROTEIN YMR090W"/>
    <property type="match status" value="1"/>
</dbReference>
<protein>
    <submittedName>
        <fullName evidence="2">Putative NADH-flavin reductase</fullName>
    </submittedName>
</protein>
<dbReference type="Gene3D" id="3.40.50.720">
    <property type="entry name" value="NAD(P)-binding Rossmann-like Domain"/>
    <property type="match status" value="1"/>
</dbReference>
<dbReference type="PANTHER" id="PTHR15020">
    <property type="entry name" value="FLAVIN REDUCTASE-RELATED"/>
    <property type="match status" value="1"/>
</dbReference>
<reference evidence="2 3" key="1">
    <citation type="submission" date="2016-03" db="EMBL/GenBank/DDBJ databases">
        <title>Deep-sea bacteria in the southern Pacific.</title>
        <authorList>
            <person name="Tang K."/>
        </authorList>
    </citation>
    <scope>NUCLEOTIDE SEQUENCE [LARGE SCALE GENOMIC DNA]</scope>
    <source>
        <strain evidence="2 3">JLT2016</strain>
    </source>
</reference>
<dbReference type="STRING" id="1229727.Ga0080559_TMP3054"/>
<gene>
    <name evidence="2" type="ORF">Ga0080559_TMP3054</name>
</gene>
<organism evidence="2 3">
    <name type="scientific">Salipiger profundus</name>
    <dbReference type="NCBI Taxonomy" id="1229727"/>
    <lineage>
        <taxon>Bacteria</taxon>
        <taxon>Pseudomonadati</taxon>
        <taxon>Pseudomonadota</taxon>
        <taxon>Alphaproteobacteria</taxon>
        <taxon>Rhodobacterales</taxon>
        <taxon>Roseobacteraceae</taxon>
        <taxon>Salipiger</taxon>
    </lineage>
</organism>
<evidence type="ECO:0000313" key="2">
    <source>
        <dbReference type="EMBL" id="APX23850.1"/>
    </source>
</evidence>
<dbReference type="RefSeq" id="WP_076623767.1">
    <property type="nucleotide sequence ID" value="NZ_BMEW01000007.1"/>
</dbReference>
<dbReference type="InterPro" id="IPR016040">
    <property type="entry name" value="NAD(P)-bd_dom"/>
</dbReference>
<dbReference type="Pfam" id="PF13460">
    <property type="entry name" value="NAD_binding_10"/>
    <property type="match status" value="1"/>
</dbReference>
<evidence type="ECO:0000313" key="3">
    <source>
        <dbReference type="Proteomes" id="UP000186559"/>
    </source>
</evidence>
<proteinExistence type="predicted"/>
<feature type="domain" description="NAD(P)-binding" evidence="1">
    <location>
        <begin position="7"/>
        <end position="198"/>
    </location>
</feature>
<accession>A0A1U7D712</accession>
<dbReference type="AlphaFoldDB" id="A0A1U7D712"/>
<dbReference type="InterPro" id="IPR036291">
    <property type="entry name" value="NAD(P)-bd_dom_sf"/>
</dbReference>
<dbReference type="Proteomes" id="UP000186559">
    <property type="component" value="Chromosome"/>
</dbReference>
<keyword evidence="3" id="KW-1185">Reference proteome</keyword>
<name>A0A1U7D712_9RHOB</name>
<evidence type="ECO:0000259" key="1">
    <source>
        <dbReference type="Pfam" id="PF13460"/>
    </source>
</evidence>
<dbReference type="SUPFAM" id="SSF51735">
    <property type="entry name" value="NAD(P)-binding Rossmann-fold domains"/>
    <property type="match status" value="1"/>
</dbReference>